<evidence type="ECO:0000313" key="4">
    <source>
        <dbReference type="EMBL" id="KAK7413178.1"/>
    </source>
</evidence>
<organism evidence="4 5">
    <name type="scientific">Neonectria punicea</name>
    <dbReference type="NCBI Taxonomy" id="979145"/>
    <lineage>
        <taxon>Eukaryota</taxon>
        <taxon>Fungi</taxon>
        <taxon>Dikarya</taxon>
        <taxon>Ascomycota</taxon>
        <taxon>Pezizomycotina</taxon>
        <taxon>Sordariomycetes</taxon>
        <taxon>Hypocreomycetidae</taxon>
        <taxon>Hypocreales</taxon>
        <taxon>Nectriaceae</taxon>
        <taxon>Neonectria</taxon>
    </lineage>
</organism>
<feature type="repeat" description="ANK" evidence="3">
    <location>
        <begin position="110"/>
        <end position="142"/>
    </location>
</feature>
<dbReference type="PANTHER" id="PTHR24166:SF48">
    <property type="entry name" value="PROTEIN VAPYRIN"/>
    <property type="match status" value="1"/>
</dbReference>
<sequence length="565" mass="61116">MADEHEPYPWEATHLVAATTGDVAKLQQELEKGADVNYSDHEYGRTPLFWAAEKGHDDVVLLLIRYGADVNFIDPNLGKTPLLAATTNGHEAVARHLIEAGARVNTKDASCETPLIVAAKDGGISLAKLLLDAGADIDAKGRHYGQTALSLAAANGHTDIVEFLLQNNAATDIVDDTGRKALAWAIEEGHDDIVEILASQEADSDSTGATGEGLTSETLFSAYPDVSGGSDEARLEWAFGRGHIWVVEELLERGVDPEHKDKTGRTSLILAASGGHIDLVKLLVEKNVEVDSKDEEGRTSLSYAAENGHMEVVTLLLDIGADLHSEDEQEITPLTVAALRGHEEIVSLALEKGADPNHWDSSGFTPLLHAASEGHVGIVTMLLERGVDPNTRDKEEGKSVLTWAASDGHLEVLKLLLARNVSLNDEETDQTPLALALDNAIDTDDYSSVKLLLEHGAQPFSEVYWDNVPPLEVAVSNGLDEMVALFLKVEPASSKAKQEHVRKAICQAVDMERESLLDVLFEHYAPEDPDAETPLQWAKGKCRGAEEAVRLLKPYFPGDADRTDS</sequence>
<evidence type="ECO:0000256" key="3">
    <source>
        <dbReference type="PROSITE-ProRule" id="PRU00023"/>
    </source>
</evidence>
<dbReference type="PROSITE" id="PS50297">
    <property type="entry name" value="ANK_REP_REGION"/>
    <property type="match status" value="9"/>
</dbReference>
<name>A0ABR1GWX8_9HYPO</name>
<dbReference type="InterPro" id="IPR036770">
    <property type="entry name" value="Ankyrin_rpt-contain_sf"/>
</dbReference>
<reference evidence="4 5" key="1">
    <citation type="journal article" date="2025" name="Microbiol. Resour. Announc.">
        <title>Draft genome sequences for Neonectria magnoliae and Neonectria punicea, canker pathogens of Liriodendron tulipifera and Acer saccharum in West Virginia.</title>
        <authorList>
            <person name="Petronek H.M."/>
            <person name="Kasson M.T."/>
            <person name="Metheny A.M."/>
            <person name="Stauder C.M."/>
            <person name="Lovett B."/>
            <person name="Lynch S.C."/>
            <person name="Garnas J.R."/>
            <person name="Kasson L.R."/>
            <person name="Stajich J.E."/>
        </authorList>
    </citation>
    <scope>NUCLEOTIDE SEQUENCE [LARGE SCALE GENOMIC DNA]</scope>
    <source>
        <strain evidence="4 5">NRRL 64653</strain>
    </source>
</reference>
<protein>
    <submittedName>
        <fullName evidence="4">Uncharacterized protein</fullName>
    </submittedName>
</protein>
<dbReference type="InterPro" id="IPR002110">
    <property type="entry name" value="Ankyrin_rpt"/>
</dbReference>
<feature type="repeat" description="ANK" evidence="3">
    <location>
        <begin position="77"/>
        <end position="109"/>
    </location>
</feature>
<evidence type="ECO:0000256" key="2">
    <source>
        <dbReference type="ARBA" id="ARBA00023043"/>
    </source>
</evidence>
<feature type="repeat" description="ANK" evidence="3">
    <location>
        <begin position="396"/>
        <end position="428"/>
    </location>
</feature>
<keyword evidence="1" id="KW-0677">Repeat</keyword>
<gene>
    <name evidence="4" type="ORF">QQX98_007957</name>
</gene>
<dbReference type="PROSITE" id="PS50088">
    <property type="entry name" value="ANK_REPEAT"/>
    <property type="match status" value="9"/>
</dbReference>
<dbReference type="PANTHER" id="PTHR24166">
    <property type="entry name" value="ROLLING PEBBLES, ISOFORM B"/>
    <property type="match status" value="1"/>
</dbReference>
<dbReference type="EMBL" id="JAZAVJ010000137">
    <property type="protein sequence ID" value="KAK7413178.1"/>
    <property type="molecule type" value="Genomic_DNA"/>
</dbReference>
<feature type="repeat" description="ANK" evidence="3">
    <location>
        <begin position="144"/>
        <end position="176"/>
    </location>
</feature>
<dbReference type="Pfam" id="PF12796">
    <property type="entry name" value="Ank_2"/>
    <property type="match status" value="4"/>
</dbReference>
<feature type="repeat" description="ANK" evidence="3">
    <location>
        <begin position="296"/>
        <end position="328"/>
    </location>
</feature>
<dbReference type="SUPFAM" id="SSF48403">
    <property type="entry name" value="Ankyrin repeat"/>
    <property type="match status" value="2"/>
</dbReference>
<comment type="caution">
    <text evidence="4">The sequence shown here is derived from an EMBL/GenBank/DDBJ whole genome shotgun (WGS) entry which is preliminary data.</text>
</comment>
<dbReference type="Gene3D" id="1.25.40.20">
    <property type="entry name" value="Ankyrin repeat-containing domain"/>
    <property type="match status" value="4"/>
</dbReference>
<feature type="repeat" description="ANK" evidence="3">
    <location>
        <begin position="329"/>
        <end position="361"/>
    </location>
</feature>
<feature type="repeat" description="ANK" evidence="3">
    <location>
        <begin position="43"/>
        <end position="75"/>
    </location>
</feature>
<accession>A0ABR1GWX8</accession>
<dbReference type="PRINTS" id="PR01415">
    <property type="entry name" value="ANKYRIN"/>
</dbReference>
<feature type="repeat" description="ANK" evidence="3">
    <location>
        <begin position="263"/>
        <end position="295"/>
    </location>
</feature>
<dbReference type="SMART" id="SM00248">
    <property type="entry name" value="ANK"/>
    <property type="match status" value="13"/>
</dbReference>
<dbReference type="InterPro" id="IPR050889">
    <property type="entry name" value="Dendritic_Spine_Reg/Scaffold"/>
</dbReference>
<evidence type="ECO:0000256" key="1">
    <source>
        <dbReference type="ARBA" id="ARBA00022737"/>
    </source>
</evidence>
<dbReference type="Pfam" id="PF13637">
    <property type="entry name" value="Ank_4"/>
    <property type="match status" value="1"/>
</dbReference>
<keyword evidence="5" id="KW-1185">Reference proteome</keyword>
<feature type="repeat" description="ANK" evidence="3">
    <location>
        <begin position="362"/>
        <end position="394"/>
    </location>
</feature>
<proteinExistence type="predicted"/>
<evidence type="ECO:0000313" key="5">
    <source>
        <dbReference type="Proteomes" id="UP001498476"/>
    </source>
</evidence>
<keyword evidence="2 3" id="KW-0040">ANK repeat</keyword>
<dbReference type="Proteomes" id="UP001498476">
    <property type="component" value="Unassembled WGS sequence"/>
</dbReference>